<dbReference type="Pfam" id="PF13377">
    <property type="entry name" value="Peripla_BP_3"/>
    <property type="match status" value="1"/>
</dbReference>
<evidence type="ECO:0000259" key="4">
    <source>
        <dbReference type="PROSITE" id="PS50932"/>
    </source>
</evidence>
<dbReference type="SUPFAM" id="SSF53822">
    <property type="entry name" value="Periplasmic binding protein-like I"/>
    <property type="match status" value="1"/>
</dbReference>
<comment type="caution">
    <text evidence="5">The sequence shown here is derived from an EMBL/GenBank/DDBJ whole genome shotgun (WGS) entry which is preliminary data.</text>
</comment>
<keyword evidence="6" id="KW-1185">Reference proteome</keyword>
<sequence length="335" mass="37260">MQDTVVRKKDGIVATLGDVAAKAHVSKMTVSRVINHPEKVTRELRELVYAAMSELNYQPNIAAKALANNRTQIVKLFILEKMDTVEPYYMSLLAGLADALDEKNYALQLVTKNSLEVGNCDGYVVTGMRNKDYGWLETVEKPIVLYGENQMGFDYVDTDNLLGLRTSTNYAFTCGYTTVVFVGINLPDSFAESREKGYTLAMAAHHAPPIIYRVDNRSHISDDLITKHFTKFPKNVCFVCASDRLAIGVERAIQRQGGKIPEDYGVIGFDGVFLDRIGSPQLTTIRQPVQKMGYETGRMVLRKIEENGSPQGHEVFVSTLVPRGTTRAPKSLPAK</sequence>
<dbReference type="InterPro" id="IPR010982">
    <property type="entry name" value="Lambda_DNA-bd_dom_sf"/>
</dbReference>
<reference evidence="5 6" key="1">
    <citation type="journal article" date="2015" name="Genome Announc.">
        <title>Expanding the biotechnology potential of lactobacilli through comparative genomics of 213 strains and associated genera.</title>
        <authorList>
            <person name="Sun Z."/>
            <person name="Harris H.M."/>
            <person name="McCann A."/>
            <person name="Guo C."/>
            <person name="Argimon S."/>
            <person name="Zhang W."/>
            <person name="Yang X."/>
            <person name="Jeffery I.B."/>
            <person name="Cooney J.C."/>
            <person name="Kagawa T.F."/>
            <person name="Liu W."/>
            <person name="Song Y."/>
            <person name="Salvetti E."/>
            <person name="Wrobel A."/>
            <person name="Rasinkangas P."/>
            <person name="Parkhill J."/>
            <person name="Rea M.C."/>
            <person name="O'Sullivan O."/>
            <person name="Ritari J."/>
            <person name="Douillard F.P."/>
            <person name="Paul Ross R."/>
            <person name="Yang R."/>
            <person name="Briner A.E."/>
            <person name="Felis G.E."/>
            <person name="de Vos W.M."/>
            <person name="Barrangou R."/>
            <person name="Klaenhammer T.R."/>
            <person name="Caufield P.W."/>
            <person name="Cui Y."/>
            <person name="Zhang H."/>
            <person name="O'Toole P.W."/>
        </authorList>
    </citation>
    <scope>NUCLEOTIDE SEQUENCE [LARGE SCALE GENOMIC DNA]</scope>
    <source>
        <strain evidence="5 6">DSM 12744</strain>
    </source>
</reference>
<dbReference type="Gene3D" id="1.10.260.40">
    <property type="entry name" value="lambda repressor-like DNA-binding domains"/>
    <property type="match status" value="1"/>
</dbReference>
<evidence type="ECO:0000313" key="5">
    <source>
        <dbReference type="EMBL" id="KRL12259.1"/>
    </source>
</evidence>
<keyword evidence="3" id="KW-0804">Transcription</keyword>
<organism evidence="5 6">
    <name type="scientific">Schleiferilactobacillus perolens DSM 12744</name>
    <dbReference type="NCBI Taxonomy" id="1423792"/>
    <lineage>
        <taxon>Bacteria</taxon>
        <taxon>Bacillati</taxon>
        <taxon>Bacillota</taxon>
        <taxon>Bacilli</taxon>
        <taxon>Lactobacillales</taxon>
        <taxon>Lactobacillaceae</taxon>
        <taxon>Schleiferilactobacillus</taxon>
    </lineage>
</organism>
<dbReference type="PROSITE" id="PS50932">
    <property type="entry name" value="HTH_LACI_2"/>
    <property type="match status" value="1"/>
</dbReference>
<evidence type="ECO:0000256" key="2">
    <source>
        <dbReference type="ARBA" id="ARBA00023125"/>
    </source>
</evidence>
<evidence type="ECO:0000256" key="3">
    <source>
        <dbReference type="ARBA" id="ARBA00023163"/>
    </source>
</evidence>
<dbReference type="InterPro" id="IPR028082">
    <property type="entry name" value="Peripla_BP_I"/>
</dbReference>
<dbReference type="CDD" id="cd01392">
    <property type="entry name" value="HTH_LacI"/>
    <property type="match status" value="1"/>
</dbReference>
<dbReference type="InterPro" id="IPR046335">
    <property type="entry name" value="LacI/GalR-like_sensor"/>
</dbReference>
<keyword evidence="2" id="KW-0238">DNA-binding</keyword>
<dbReference type="GO" id="GO:0000976">
    <property type="term" value="F:transcription cis-regulatory region binding"/>
    <property type="evidence" value="ECO:0007669"/>
    <property type="project" value="TreeGrafter"/>
</dbReference>
<name>A0A0R1N5Q5_9LACO</name>
<dbReference type="InterPro" id="IPR000843">
    <property type="entry name" value="HTH_LacI"/>
</dbReference>
<dbReference type="EMBL" id="AZEC01000009">
    <property type="protein sequence ID" value="KRL12259.1"/>
    <property type="molecule type" value="Genomic_DNA"/>
</dbReference>
<dbReference type="PATRIC" id="fig|1423792.3.peg.3223"/>
<accession>A0A0R1N5Q5</accession>
<dbReference type="STRING" id="1423792.FD09_GL003129"/>
<feature type="domain" description="HTH lacI-type" evidence="4">
    <location>
        <begin position="14"/>
        <end position="68"/>
    </location>
</feature>
<dbReference type="PROSITE" id="PS00356">
    <property type="entry name" value="HTH_LACI_1"/>
    <property type="match status" value="1"/>
</dbReference>
<dbReference type="SUPFAM" id="SSF47413">
    <property type="entry name" value="lambda repressor-like DNA-binding domains"/>
    <property type="match status" value="1"/>
</dbReference>
<dbReference type="PANTHER" id="PTHR30146:SF154">
    <property type="entry name" value="TRANSCRIPTION REGULATOR, MEMBER OF GALR FAMILY"/>
    <property type="match status" value="1"/>
</dbReference>
<gene>
    <name evidence="5" type="ORF">FD09_GL003129</name>
</gene>
<dbReference type="AlphaFoldDB" id="A0A0R1N5Q5"/>
<dbReference type="Gene3D" id="3.40.50.2300">
    <property type="match status" value="2"/>
</dbReference>
<protein>
    <submittedName>
        <fullName evidence="5">LacI family transcriptional regulator</fullName>
    </submittedName>
</protein>
<dbReference type="SMART" id="SM00354">
    <property type="entry name" value="HTH_LACI"/>
    <property type="match status" value="1"/>
</dbReference>
<evidence type="ECO:0000256" key="1">
    <source>
        <dbReference type="ARBA" id="ARBA00023015"/>
    </source>
</evidence>
<dbReference type="PANTHER" id="PTHR30146">
    <property type="entry name" value="LACI-RELATED TRANSCRIPTIONAL REPRESSOR"/>
    <property type="match status" value="1"/>
</dbReference>
<dbReference type="GO" id="GO:0003700">
    <property type="term" value="F:DNA-binding transcription factor activity"/>
    <property type="evidence" value="ECO:0007669"/>
    <property type="project" value="TreeGrafter"/>
</dbReference>
<proteinExistence type="predicted"/>
<evidence type="ECO:0000313" key="6">
    <source>
        <dbReference type="Proteomes" id="UP000051330"/>
    </source>
</evidence>
<dbReference type="Pfam" id="PF00356">
    <property type="entry name" value="LacI"/>
    <property type="match status" value="1"/>
</dbReference>
<dbReference type="Proteomes" id="UP000051330">
    <property type="component" value="Unassembled WGS sequence"/>
</dbReference>
<keyword evidence="1" id="KW-0805">Transcription regulation</keyword>